<keyword evidence="5" id="KW-0297">G-protein coupled receptor</keyword>
<dbReference type="Ensembl" id="ENSCCRT00020082649.1">
    <property type="protein sequence ID" value="ENSCCRP00020075361.1"/>
    <property type="gene ID" value="ENSCCRG00020035125.1"/>
</dbReference>
<dbReference type="AlphaFoldDB" id="A0A8C2I6P4"/>
<evidence type="ECO:0000256" key="5">
    <source>
        <dbReference type="ARBA" id="ARBA00023040"/>
    </source>
</evidence>
<dbReference type="GO" id="GO:0005886">
    <property type="term" value="C:plasma membrane"/>
    <property type="evidence" value="ECO:0007669"/>
    <property type="project" value="UniProtKB-SubCell"/>
</dbReference>
<keyword evidence="3 11" id="KW-0812">Transmembrane</keyword>
<evidence type="ECO:0000256" key="1">
    <source>
        <dbReference type="ARBA" id="ARBA00004651"/>
    </source>
</evidence>
<evidence type="ECO:0000256" key="11">
    <source>
        <dbReference type="SAM" id="Phobius"/>
    </source>
</evidence>
<dbReference type="PRINTS" id="PR00237">
    <property type="entry name" value="GPCRRHODOPSN"/>
</dbReference>
<dbReference type="SUPFAM" id="SSF81321">
    <property type="entry name" value="Family A G protein-coupled receptor-like"/>
    <property type="match status" value="2"/>
</dbReference>
<keyword evidence="8" id="KW-0675">Receptor</keyword>
<dbReference type="Ensembl" id="ENSCCRT00010115510.1">
    <property type="protein sequence ID" value="ENSCCRP00010103958.1"/>
    <property type="gene ID" value="ENSCCRG00010045796.1"/>
</dbReference>
<dbReference type="FunFam" id="1.20.1070.10:FF:000856">
    <property type="entry name" value="KISS1 receptor b"/>
    <property type="match status" value="1"/>
</dbReference>
<feature type="transmembrane region" description="Helical" evidence="11">
    <location>
        <begin position="43"/>
        <end position="68"/>
    </location>
</feature>
<dbReference type="PANTHER" id="PTHR45695:SF23">
    <property type="entry name" value="GALANIN-LIKE G-PROTEIN COUPLED RECEPTOR NPR-9"/>
    <property type="match status" value="1"/>
</dbReference>
<comment type="subcellular location">
    <subcellularLocation>
        <location evidence="1">Cell membrane</location>
        <topology evidence="1">Multi-pass membrane protein</topology>
    </subcellularLocation>
</comment>
<dbReference type="InterPro" id="IPR000276">
    <property type="entry name" value="GPCR_Rhodpsn"/>
</dbReference>
<sequence length="243" mass="27661">MAESNRTTEVAELILCNNEANIYDCNQSDPMGSQSPIPLTDAWLVPVFFILIMFVGLVGNSLVIFVVVKNQQMKTVTNFYIVNLASTDILFLVCCVPFTATLYTLPSWIFGDFMCRLINYLQQVRLQTPAERVEAVRTRVSRMVVVMVLLFLLCWGPIQILILLQAFCSEDVSHSYTLYKLKIWAHCMSYSNSSINPVIYAFMGANFRKAFRSVFPLIFKRSARTAQPLPTYNREMNFLSSGP</sequence>
<dbReference type="InterPro" id="IPR017452">
    <property type="entry name" value="GPCR_Rhodpsn_7TM"/>
</dbReference>
<organism evidence="13 15">
    <name type="scientific">Cyprinus carpio</name>
    <name type="common">Common carp</name>
    <dbReference type="NCBI Taxonomy" id="7962"/>
    <lineage>
        <taxon>Eukaryota</taxon>
        <taxon>Metazoa</taxon>
        <taxon>Chordata</taxon>
        <taxon>Craniata</taxon>
        <taxon>Vertebrata</taxon>
        <taxon>Euteleostomi</taxon>
        <taxon>Actinopterygii</taxon>
        <taxon>Neopterygii</taxon>
        <taxon>Teleostei</taxon>
        <taxon>Ostariophysi</taxon>
        <taxon>Cypriniformes</taxon>
        <taxon>Cyprinidae</taxon>
        <taxon>Cyprininae</taxon>
        <taxon>Cyprinus</taxon>
    </lineage>
</organism>
<name>A0A8C2I6P4_CYPCA</name>
<evidence type="ECO:0000256" key="3">
    <source>
        <dbReference type="ARBA" id="ARBA00022692"/>
    </source>
</evidence>
<dbReference type="PANTHER" id="PTHR45695">
    <property type="entry name" value="LEUCOKININ RECEPTOR-RELATED"/>
    <property type="match status" value="1"/>
</dbReference>
<feature type="transmembrane region" description="Helical" evidence="11">
    <location>
        <begin position="143"/>
        <end position="163"/>
    </location>
</feature>
<evidence type="ECO:0000256" key="6">
    <source>
        <dbReference type="ARBA" id="ARBA00023136"/>
    </source>
</evidence>
<evidence type="ECO:0000313" key="13">
    <source>
        <dbReference type="Ensembl" id="ENSCCRP00020075361.1"/>
    </source>
</evidence>
<dbReference type="Proteomes" id="UP000694427">
    <property type="component" value="Unplaced"/>
</dbReference>
<keyword evidence="10" id="KW-0807">Transducer</keyword>
<protein>
    <submittedName>
        <fullName evidence="13">KISS1 receptor b</fullName>
    </submittedName>
</protein>
<keyword evidence="6 11" id="KW-0472">Membrane</keyword>
<dbReference type="InterPro" id="IPR000405">
    <property type="entry name" value="Galanin_rcpt"/>
</dbReference>
<reference evidence="13" key="1">
    <citation type="submission" date="2025-05" db="UniProtKB">
        <authorList>
            <consortium name="Ensembl"/>
        </authorList>
    </citation>
    <scope>IDENTIFICATION</scope>
</reference>
<dbReference type="PROSITE" id="PS50262">
    <property type="entry name" value="G_PROTEIN_RECEP_F1_2"/>
    <property type="match status" value="2"/>
</dbReference>
<keyword evidence="7" id="KW-1015">Disulfide bond</keyword>
<evidence type="ECO:0000256" key="4">
    <source>
        <dbReference type="ARBA" id="ARBA00022989"/>
    </source>
</evidence>
<evidence type="ECO:0000256" key="7">
    <source>
        <dbReference type="ARBA" id="ARBA00023157"/>
    </source>
</evidence>
<keyword evidence="9" id="KW-0325">Glycoprotein</keyword>
<accession>A0A8C2I6P4</accession>
<dbReference type="FunFam" id="1.20.1070.10:FF:000720">
    <property type="entry name" value="KISS1 receptor b"/>
    <property type="match status" value="1"/>
</dbReference>
<feature type="domain" description="G-protein coupled receptors family 1 profile" evidence="12">
    <location>
        <begin position="59"/>
        <end position="121"/>
    </location>
</feature>
<keyword evidence="14" id="KW-1185">Reference proteome</keyword>
<evidence type="ECO:0000313" key="14">
    <source>
        <dbReference type="Proteomes" id="UP000694427"/>
    </source>
</evidence>
<evidence type="ECO:0000256" key="9">
    <source>
        <dbReference type="ARBA" id="ARBA00023180"/>
    </source>
</evidence>
<feature type="domain" description="G-protein coupled receptors family 1 profile" evidence="12">
    <location>
        <begin position="137"/>
        <end position="200"/>
    </location>
</feature>
<dbReference type="PRINTS" id="PR00663">
    <property type="entry name" value="GALANINR"/>
</dbReference>
<evidence type="ECO:0000256" key="8">
    <source>
        <dbReference type="ARBA" id="ARBA00023170"/>
    </source>
</evidence>
<proteinExistence type="predicted"/>
<dbReference type="GO" id="GO:0004930">
    <property type="term" value="F:G protein-coupled receptor activity"/>
    <property type="evidence" value="ECO:0007669"/>
    <property type="project" value="UniProtKB-KW"/>
</dbReference>
<keyword evidence="4 11" id="KW-1133">Transmembrane helix</keyword>
<evidence type="ECO:0000313" key="15">
    <source>
        <dbReference type="Proteomes" id="UP000694701"/>
    </source>
</evidence>
<dbReference type="Gene3D" id="1.20.1070.10">
    <property type="entry name" value="Rhodopsin 7-helix transmembrane proteins"/>
    <property type="match status" value="2"/>
</dbReference>
<keyword evidence="2" id="KW-1003">Cell membrane</keyword>
<dbReference type="SMART" id="SM01381">
    <property type="entry name" value="7TM_GPCR_Srsx"/>
    <property type="match status" value="1"/>
</dbReference>
<evidence type="ECO:0000256" key="2">
    <source>
        <dbReference type="ARBA" id="ARBA00022475"/>
    </source>
</evidence>
<evidence type="ECO:0000259" key="12">
    <source>
        <dbReference type="PROSITE" id="PS50262"/>
    </source>
</evidence>
<evidence type="ECO:0000256" key="10">
    <source>
        <dbReference type="ARBA" id="ARBA00023224"/>
    </source>
</evidence>
<dbReference type="Proteomes" id="UP000694701">
    <property type="component" value="Unplaced"/>
</dbReference>
<dbReference type="Pfam" id="PF00001">
    <property type="entry name" value="7tm_1"/>
    <property type="match status" value="2"/>
</dbReference>